<dbReference type="PANTHER" id="PTHR13367:SF28">
    <property type="entry name" value="UBIQUITIN THIOESTERASE ZRANB1"/>
    <property type="match status" value="1"/>
</dbReference>
<feature type="region of interest" description="Disordered" evidence="7">
    <location>
        <begin position="375"/>
        <end position="408"/>
    </location>
</feature>
<proteinExistence type="predicted"/>
<gene>
    <name evidence="8" type="ORF">PCOR1329_LOCUS64930</name>
</gene>
<keyword evidence="4" id="KW-0833">Ubl conjugation pathway</keyword>
<dbReference type="EMBL" id="CAUYUJ010018292">
    <property type="protein sequence ID" value="CAK0882399.1"/>
    <property type="molecule type" value="Genomic_DNA"/>
</dbReference>
<evidence type="ECO:0000313" key="8">
    <source>
        <dbReference type="EMBL" id="CAK0882399.1"/>
    </source>
</evidence>
<keyword evidence="9" id="KW-1185">Reference proteome</keyword>
<evidence type="ECO:0000313" key="9">
    <source>
        <dbReference type="Proteomes" id="UP001189429"/>
    </source>
</evidence>
<evidence type="ECO:0000256" key="2">
    <source>
        <dbReference type="ARBA" id="ARBA00012759"/>
    </source>
</evidence>
<comment type="caution">
    <text evidence="8">The sequence shown here is derived from an EMBL/GenBank/DDBJ whole genome shotgun (WGS) entry which is preliminary data.</text>
</comment>
<evidence type="ECO:0000256" key="5">
    <source>
        <dbReference type="ARBA" id="ARBA00022801"/>
    </source>
</evidence>
<evidence type="ECO:0000256" key="7">
    <source>
        <dbReference type="SAM" id="MobiDB-lite"/>
    </source>
</evidence>
<comment type="catalytic activity">
    <reaction evidence="1">
        <text>Thiol-dependent hydrolysis of ester, thioester, amide, peptide and isopeptide bonds formed by the C-terminal Gly of ubiquitin (a 76-residue protein attached to proteins as an intracellular targeting signal).</text>
        <dbReference type="EC" id="3.4.19.12"/>
    </reaction>
</comment>
<reference evidence="8" key="1">
    <citation type="submission" date="2023-10" db="EMBL/GenBank/DDBJ databases">
        <authorList>
            <person name="Chen Y."/>
            <person name="Shah S."/>
            <person name="Dougan E. K."/>
            <person name="Thang M."/>
            <person name="Chan C."/>
        </authorList>
    </citation>
    <scope>NUCLEOTIDE SEQUENCE [LARGE SCALE GENOMIC DNA]</scope>
</reference>
<keyword evidence="3" id="KW-0645">Protease</keyword>
<feature type="region of interest" description="Disordered" evidence="7">
    <location>
        <begin position="476"/>
        <end position="521"/>
    </location>
</feature>
<evidence type="ECO:0000256" key="3">
    <source>
        <dbReference type="ARBA" id="ARBA00022670"/>
    </source>
</evidence>
<dbReference type="InterPro" id="IPR051346">
    <property type="entry name" value="OTU_Deubiquitinase"/>
</dbReference>
<dbReference type="Proteomes" id="UP001189429">
    <property type="component" value="Unassembled WGS sequence"/>
</dbReference>
<sequence length="859" mass="94150">MPLELGKCGFEPGSEGQIVHTLCTHEQAPGGVMSTRLLGRGWNARSLLQVVATSRAPKISALIDTGALITGLTNYEVACFLLGLEESESYRGWKGLDDSYRGCVFIDEKDVKKILVRATRTVLNLADCGIPLEERFCFYDQIHTTGMDIKHRQDAVAALTLGKDMVFRDYAQGAFRMRGIGKGQKIHVLVIPEIQKLIHESLTLANPRSKRPPADAVDEAQRVRDISAWLMINTAFGDILQFSALQLKDLMNIWRLHAFRNLMGEGDAEIAYTDLAGEGIQKTADVFLELVDLKICRGLPEPKSLMHVVHQMVLDAGFGGLLDEDSKKGLQRREEGESVAVSSSALEDRVFKIGNATCAAGEILARIKEMVSGEENRAVEQTLEKEEEKEQEKNKEQADEKEQEKEQEIEIEKYVDLEYTRTEEEPVPWPLESLKLDTHSRLQVTIASEADEFAGRGGCRCRDLGRFRHLTPPSPEACHIGQHGAGASGPSAPPGALDEAGGGRGRSRREPAEASPSALAGETRDLLKELRQRTDFPVKLRVDIASVPPSFYRSAEFKLNRLQCFQQLPPDLLISKNYFNPSWSGFRRVKNAIMMMEWLPGVLDARAVLPADPGADEACLRQMWQTLGKQAHSEISRWELRVLLAAAYDAEYASALRESTPYAEALQIVRSQAEVKLTMHPHRYFVLVSLAEAETLRRITHCAQAGYVLTPTQATWALKAVGDFGALDQSFGFADVQDYQQARAQSVARFFNSDTTFGQMESSASCSGPSSPALRACASASSRWSQACAAAGSRTAGAGGRWRGSSTWPATRSSSCRACAGKSCSTACAIACVAPPTTSSTCWTSTTLAPSPGSSWPTP</sequence>
<dbReference type="EC" id="3.4.19.12" evidence="2"/>
<protein>
    <recommendedName>
        <fullName evidence="2">ubiquitinyl hydrolase 1</fullName>
        <ecNumber evidence="2">3.4.19.12</ecNumber>
    </recommendedName>
</protein>
<keyword evidence="5" id="KW-0378">Hydrolase</keyword>
<dbReference type="PANTHER" id="PTHR13367">
    <property type="entry name" value="UBIQUITIN THIOESTERASE"/>
    <property type="match status" value="1"/>
</dbReference>
<evidence type="ECO:0000256" key="4">
    <source>
        <dbReference type="ARBA" id="ARBA00022786"/>
    </source>
</evidence>
<organism evidence="8 9">
    <name type="scientific">Prorocentrum cordatum</name>
    <dbReference type="NCBI Taxonomy" id="2364126"/>
    <lineage>
        <taxon>Eukaryota</taxon>
        <taxon>Sar</taxon>
        <taxon>Alveolata</taxon>
        <taxon>Dinophyceae</taxon>
        <taxon>Prorocentrales</taxon>
        <taxon>Prorocentraceae</taxon>
        <taxon>Prorocentrum</taxon>
    </lineage>
</organism>
<evidence type="ECO:0000256" key="1">
    <source>
        <dbReference type="ARBA" id="ARBA00000707"/>
    </source>
</evidence>
<accession>A0ABN9W870</accession>
<evidence type="ECO:0000256" key="6">
    <source>
        <dbReference type="ARBA" id="ARBA00022807"/>
    </source>
</evidence>
<keyword evidence="6" id="KW-0788">Thiol protease</keyword>
<name>A0ABN9W870_9DINO</name>